<sequence length="53" mass="5404">MPPYTSVFDFPCDGLHHIVNQPCPLTMPPVHLGVGDGAAPGGNVSSAIAGVYV</sequence>
<dbReference type="InParanoid" id="A0A165EW52"/>
<dbReference type="GeneID" id="63825623"/>
<accession>A0A165EW52</accession>
<evidence type="ECO:0000313" key="2">
    <source>
        <dbReference type="Proteomes" id="UP000076871"/>
    </source>
</evidence>
<evidence type="ECO:0000313" key="1">
    <source>
        <dbReference type="EMBL" id="KZT07893.1"/>
    </source>
</evidence>
<dbReference type="Proteomes" id="UP000076871">
    <property type="component" value="Unassembled WGS sequence"/>
</dbReference>
<keyword evidence="2" id="KW-1185">Reference proteome</keyword>
<name>A0A165EW52_9APHY</name>
<reference evidence="1 2" key="1">
    <citation type="journal article" date="2016" name="Mol. Biol. Evol.">
        <title>Comparative Genomics of Early-Diverging Mushroom-Forming Fungi Provides Insights into the Origins of Lignocellulose Decay Capabilities.</title>
        <authorList>
            <person name="Nagy L.G."/>
            <person name="Riley R."/>
            <person name="Tritt A."/>
            <person name="Adam C."/>
            <person name="Daum C."/>
            <person name="Floudas D."/>
            <person name="Sun H."/>
            <person name="Yadav J.S."/>
            <person name="Pangilinan J."/>
            <person name="Larsson K.H."/>
            <person name="Matsuura K."/>
            <person name="Barry K."/>
            <person name="Labutti K."/>
            <person name="Kuo R."/>
            <person name="Ohm R.A."/>
            <person name="Bhattacharya S.S."/>
            <person name="Shirouzu T."/>
            <person name="Yoshinaga Y."/>
            <person name="Martin F.M."/>
            <person name="Grigoriev I.V."/>
            <person name="Hibbett D.S."/>
        </authorList>
    </citation>
    <scope>NUCLEOTIDE SEQUENCE [LARGE SCALE GENOMIC DNA]</scope>
    <source>
        <strain evidence="1 2">93-53</strain>
    </source>
</reference>
<organism evidence="1 2">
    <name type="scientific">Laetiporus sulphureus 93-53</name>
    <dbReference type="NCBI Taxonomy" id="1314785"/>
    <lineage>
        <taxon>Eukaryota</taxon>
        <taxon>Fungi</taxon>
        <taxon>Dikarya</taxon>
        <taxon>Basidiomycota</taxon>
        <taxon>Agaricomycotina</taxon>
        <taxon>Agaricomycetes</taxon>
        <taxon>Polyporales</taxon>
        <taxon>Laetiporus</taxon>
    </lineage>
</organism>
<dbReference type="RefSeq" id="XP_040765633.1">
    <property type="nucleotide sequence ID" value="XM_040908594.1"/>
</dbReference>
<protein>
    <submittedName>
        <fullName evidence="1">Uncharacterized protein</fullName>
    </submittedName>
</protein>
<dbReference type="EMBL" id="KV427617">
    <property type="protein sequence ID" value="KZT07893.1"/>
    <property type="molecule type" value="Genomic_DNA"/>
</dbReference>
<proteinExistence type="predicted"/>
<gene>
    <name evidence="1" type="ORF">LAESUDRAFT_724361</name>
</gene>
<dbReference type="AlphaFoldDB" id="A0A165EW52"/>